<evidence type="ECO:0000256" key="4">
    <source>
        <dbReference type="ARBA" id="ARBA00022840"/>
    </source>
</evidence>
<feature type="domain" description="AMP-binding enzyme C-terminal" evidence="6">
    <location>
        <begin position="477"/>
        <end position="554"/>
    </location>
</feature>
<comment type="similarity">
    <text evidence="1">Belongs to the ATP-dependent AMP-binding enzyme family.</text>
</comment>
<dbReference type="Gene3D" id="3.40.50.12780">
    <property type="entry name" value="N-terminal domain of ligase-like"/>
    <property type="match status" value="1"/>
</dbReference>
<keyword evidence="4" id="KW-0067">ATP-binding</keyword>
<proteinExistence type="inferred from homology"/>
<dbReference type="Gene3D" id="3.30.300.30">
    <property type="match status" value="1"/>
</dbReference>
<dbReference type="InterPro" id="IPR025110">
    <property type="entry name" value="AMP-bd_C"/>
</dbReference>
<keyword evidence="2" id="KW-0436">Ligase</keyword>
<evidence type="ECO:0000313" key="8">
    <source>
        <dbReference type="Proteomes" id="UP001597492"/>
    </source>
</evidence>
<dbReference type="InterPro" id="IPR045851">
    <property type="entry name" value="AMP-bd_C_sf"/>
</dbReference>
<comment type="caution">
    <text evidence="7">The sequence shown here is derived from an EMBL/GenBank/DDBJ whole genome shotgun (WGS) entry which is preliminary data.</text>
</comment>
<protein>
    <submittedName>
        <fullName evidence="7">AMP-binding protein</fullName>
    </submittedName>
</protein>
<dbReference type="Pfam" id="PF13193">
    <property type="entry name" value="AMP-binding_C"/>
    <property type="match status" value="1"/>
</dbReference>
<evidence type="ECO:0000256" key="1">
    <source>
        <dbReference type="ARBA" id="ARBA00006432"/>
    </source>
</evidence>
<evidence type="ECO:0000259" key="5">
    <source>
        <dbReference type="Pfam" id="PF00501"/>
    </source>
</evidence>
<dbReference type="EMBL" id="JBHUNE010000006">
    <property type="protein sequence ID" value="MFD2758399.1"/>
    <property type="molecule type" value="Genomic_DNA"/>
</dbReference>
<accession>A0ABW5UY71</accession>
<dbReference type="PANTHER" id="PTHR43605">
    <property type="entry name" value="ACYL-COENZYME A SYNTHETASE"/>
    <property type="match status" value="1"/>
</dbReference>
<dbReference type="InterPro" id="IPR000873">
    <property type="entry name" value="AMP-dep_synth/lig_dom"/>
</dbReference>
<dbReference type="Pfam" id="PF00501">
    <property type="entry name" value="AMP-binding"/>
    <property type="match status" value="1"/>
</dbReference>
<dbReference type="SUPFAM" id="SSF56801">
    <property type="entry name" value="Acetyl-CoA synthetase-like"/>
    <property type="match status" value="1"/>
</dbReference>
<feature type="domain" description="AMP-dependent synthetase/ligase" evidence="5">
    <location>
        <begin position="56"/>
        <end position="426"/>
    </location>
</feature>
<evidence type="ECO:0000256" key="2">
    <source>
        <dbReference type="ARBA" id="ARBA00022598"/>
    </source>
</evidence>
<keyword evidence="8" id="KW-1185">Reference proteome</keyword>
<evidence type="ECO:0000256" key="3">
    <source>
        <dbReference type="ARBA" id="ARBA00022741"/>
    </source>
</evidence>
<dbReference type="InterPro" id="IPR051087">
    <property type="entry name" value="Mitochondrial_ACSM"/>
</dbReference>
<dbReference type="Proteomes" id="UP001597492">
    <property type="component" value="Unassembled WGS sequence"/>
</dbReference>
<evidence type="ECO:0000313" key="7">
    <source>
        <dbReference type="EMBL" id="MFD2758399.1"/>
    </source>
</evidence>
<dbReference type="RefSeq" id="WP_019619389.1">
    <property type="nucleotide sequence ID" value="NZ_JBHUNE010000006.1"/>
</dbReference>
<gene>
    <name evidence="7" type="ORF">ACFSW7_08405</name>
</gene>
<evidence type="ECO:0000259" key="6">
    <source>
        <dbReference type="Pfam" id="PF13193"/>
    </source>
</evidence>
<name>A0ABW5UY71_9MICO</name>
<dbReference type="InterPro" id="IPR042099">
    <property type="entry name" value="ANL_N_sf"/>
</dbReference>
<reference evidence="8" key="1">
    <citation type="journal article" date="2019" name="Int. J. Syst. Evol. Microbiol.">
        <title>The Global Catalogue of Microorganisms (GCM) 10K type strain sequencing project: providing services to taxonomists for standard genome sequencing and annotation.</title>
        <authorList>
            <consortium name="The Broad Institute Genomics Platform"/>
            <consortium name="The Broad Institute Genome Sequencing Center for Infectious Disease"/>
            <person name="Wu L."/>
            <person name="Ma J."/>
        </authorList>
    </citation>
    <scope>NUCLEOTIDE SEQUENCE [LARGE SCALE GENOMIC DNA]</scope>
    <source>
        <strain evidence="8">TISTR 1514</strain>
    </source>
</reference>
<sequence>MHSTSPEGTPDTALFRAARDLLLAHRTDAATARERFTWPEVSDQFNWALDWFDVIAQGNDATALWIVEDDEREAKYTFDGLRRRSNQVGNWLLELGVAPGDAVLLMLANRVELWESMLAVLKIGAVVMPTATVLAPHDLDDRVRRGGAKWVITDAGDAAKFDGIAGDFGVITVPGANEAAAPGEGARPRLDYAAAGSASDAPIARRAGGDEPALAYFTSGTTSKPKIVIHSHRSYPVGHLSTMFWIGVQPGETHMVVSSPGWAKHAWSSFFGPWNAEATIYVDNYARFDPEQLLRHLDRADVNTFCAPPTVWRMLIKHGRTEKPRGLHEAISAGEPLNPEVIDRIRDWWGLEIRDGYGQTEMTAAVGNAPGDIVKAGSMGRALPGLEIVLVDQATGERLPNDAVGVEGEVCIDLAGGVPVSIMTGYAGNDAATAERRAGGVFHTGDVAERDDDGMLTFVGRTDDIFKSSDFKVSPFEVESALITHEAVAEAAVVGAPDDTRQFITKAYVQLASGFEPGPAVALAILRHARETLPPYLCARRVEFAELPKTVSGKIRRVDLRNREREFAERGERIEGEYRDLDFPQLKG</sequence>
<dbReference type="PANTHER" id="PTHR43605:SF10">
    <property type="entry name" value="ACYL-COA SYNTHETASE MEDIUM CHAIN FAMILY MEMBER 3"/>
    <property type="match status" value="1"/>
</dbReference>
<keyword evidence="3" id="KW-0547">Nucleotide-binding</keyword>
<organism evidence="7 8">
    <name type="scientific">Gulosibacter faecalis</name>
    <dbReference type="NCBI Taxonomy" id="272240"/>
    <lineage>
        <taxon>Bacteria</taxon>
        <taxon>Bacillati</taxon>
        <taxon>Actinomycetota</taxon>
        <taxon>Actinomycetes</taxon>
        <taxon>Micrococcales</taxon>
        <taxon>Microbacteriaceae</taxon>
        <taxon>Gulosibacter</taxon>
    </lineage>
</organism>